<dbReference type="PROSITE" id="PS51257">
    <property type="entry name" value="PROKAR_LIPOPROTEIN"/>
    <property type="match status" value="1"/>
</dbReference>
<evidence type="ECO:0008006" key="3">
    <source>
        <dbReference type="Google" id="ProtNLM"/>
    </source>
</evidence>
<name>A0A8J3ZFF0_9ACTN</name>
<comment type="caution">
    <text evidence="1">The sequence shown here is derived from an EMBL/GenBank/DDBJ whole genome shotgun (WGS) entry which is preliminary data.</text>
</comment>
<sequence length="184" mass="18325">MGVRAASDRGVGNGGGRSGLAVAVLFTVLAGCSAGGSVPEPVGSVTGMASPAGPDPSSGGSVSVSVDAGHYPAGRAVIVVSVRNGGPVPVFTDDQKSDCTVALLERRIGQGWVGLRACGAERAPAVVHLEPGAVHVARIDLGSENFRPQPVTPGTYRGVVGYRPAAEPSGEEPQLAVSATFVVT</sequence>
<dbReference type="Proteomes" id="UP000612585">
    <property type="component" value="Unassembled WGS sequence"/>
</dbReference>
<keyword evidence="2" id="KW-1185">Reference proteome</keyword>
<evidence type="ECO:0000313" key="1">
    <source>
        <dbReference type="EMBL" id="GIJ63154.1"/>
    </source>
</evidence>
<proteinExistence type="predicted"/>
<accession>A0A8J3ZFF0</accession>
<protein>
    <recommendedName>
        <fullName evidence="3">Lipoprotein</fullName>
    </recommendedName>
</protein>
<gene>
    <name evidence="1" type="ORF">Vau01_106700</name>
</gene>
<dbReference type="AlphaFoldDB" id="A0A8J3ZFF0"/>
<reference evidence="1" key="1">
    <citation type="submission" date="2021-01" db="EMBL/GenBank/DDBJ databases">
        <title>Whole genome shotgun sequence of Virgisporangium aurantiacum NBRC 16421.</title>
        <authorList>
            <person name="Komaki H."/>
            <person name="Tamura T."/>
        </authorList>
    </citation>
    <scope>NUCLEOTIDE SEQUENCE</scope>
    <source>
        <strain evidence="1">NBRC 16421</strain>
    </source>
</reference>
<dbReference type="EMBL" id="BOPG01000089">
    <property type="protein sequence ID" value="GIJ63154.1"/>
    <property type="molecule type" value="Genomic_DNA"/>
</dbReference>
<organism evidence="1 2">
    <name type="scientific">Virgisporangium aurantiacum</name>
    <dbReference type="NCBI Taxonomy" id="175570"/>
    <lineage>
        <taxon>Bacteria</taxon>
        <taxon>Bacillati</taxon>
        <taxon>Actinomycetota</taxon>
        <taxon>Actinomycetes</taxon>
        <taxon>Micromonosporales</taxon>
        <taxon>Micromonosporaceae</taxon>
        <taxon>Virgisporangium</taxon>
    </lineage>
</organism>
<evidence type="ECO:0000313" key="2">
    <source>
        <dbReference type="Proteomes" id="UP000612585"/>
    </source>
</evidence>